<dbReference type="RefSeq" id="WP_007472924.1">
    <property type="nucleotide sequence ID" value="NZ_UAWT01000012.1"/>
</dbReference>
<reference evidence="2 3" key="1">
    <citation type="submission" date="2018-06" db="EMBL/GenBank/DDBJ databases">
        <authorList>
            <consortium name="Pathogen Informatics"/>
            <person name="Doyle S."/>
        </authorList>
    </citation>
    <scope>NUCLEOTIDE SEQUENCE [LARGE SCALE GENOMIC DNA]</scope>
    <source>
        <strain evidence="2 3">NCTC13940</strain>
    </source>
</reference>
<feature type="transmembrane region" description="Helical" evidence="1">
    <location>
        <begin position="111"/>
        <end position="130"/>
    </location>
</feature>
<feature type="transmembrane region" description="Helical" evidence="1">
    <location>
        <begin position="39"/>
        <end position="60"/>
    </location>
</feature>
<keyword evidence="1" id="KW-0472">Membrane</keyword>
<feature type="transmembrane region" description="Helical" evidence="1">
    <location>
        <begin position="7"/>
        <end position="27"/>
    </location>
</feature>
<dbReference type="EMBL" id="UAWT01000012">
    <property type="protein sequence ID" value="SQC68794.1"/>
    <property type="molecule type" value="Genomic_DNA"/>
</dbReference>
<keyword evidence="1" id="KW-0812">Transmembrane</keyword>
<dbReference type="Proteomes" id="UP000250257">
    <property type="component" value="Unassembled WGS sequence"/>
</dbReference>
<proteinExistence type="predicted"/>
<dbReference type="AlphaFoldDB" id="A0A2X3HC31"/>
<feature type="transmembrane region" description="Helical" evidence="1">
    <location>
        <begin position="80"/>
        <end position="99"/>
    </location>
</feature>
<evidence type="ECO:0000313" key="2">
    <source>
        <dbReference type="EMBL" id="SQC68794.1"/>
    </source>
</evidence>
<sequence length="133" mass="15416">MRKYIIHVSFYLLALVYGTLLGLVISGSPLTKSYLSDEFTYLIGGLFGALMGIILVFPDIKKRLDRNEVDERYIQKRGQFSFYFLIMLFISIPVLLFFFNLNGTFEIHTKAIAKCVFILIILYSAGLYFMKKR</sequence>
<evidence type="ECO:0000256" key="1">
    <source>
        <dbReference type="SAM" id="Phobius"/>
    </source>
</evidence>
<gene>
    <name evidence="2" type="ORF">NCTC13940_01221</name>
</gene>
<evidence type="ECO:0000313" key="3">
    <source>
        <dbReference type="Proteomes" id="UP000250257"/>
    </source>
</evidence>
<dbReference type="STRING" id="1214117.LFLEISCH_03615"/>
<accession>A0A2X3HC31</accession>
<name>A0A2X3HC31_9LIST</name>
<keyword evidence="1" id="KW-1133">Transmembrane helix</keyword>
<organism evidence="2 3">
    <name type="scientific">Listeria fleischmannii subsp. fleischmannii</name>
    <dbReference type="NCBI Taxonomy" id="1671902"/>
    <lineage>
        <taxon>Bacteria</taxon>
        <taxon>Bacillati</taxon>
        <taxon>Bacillota</taxon>
        <taxon>Bacilli</taxon>
        <taxon>Bacillales</taxon>
        <taxon>Listeriaceae</taxon>
        <taxon>Listeria</taxon>
    </lineage>
</organism>
<protein>
    <submittedName>
        <fullName evidence="2">Uncharacterized protein</fullName>
    </submittedName>
</protein>